<name>A0A419UZU0_9BACL</name>
<dbReference type="AlphaFoldDB" id="A0A419UZU0"/>
<evidence type="ECO:0000313" key="5">
    <source>
        <dbReference type="EMBL" id="RKD71226.1"/>
    </source>
</evidence>
<dbReference type="EC" id="3.5.1.5" evidence="3"/>
<feature type="region of interest" description="Disordered" evidence="4">
    <location>
        <begin position="95"/>
        <end position="120"/>
    </location>
</feature>
<dbReference type="FunFam" id="2.10.150.10:FF:000001">
    <property type="entry name" value="Urease subunit beta"/>
    <property type="match status" value="1"/>
</dbReference>
<dbReference type="Pfam" id="PF00699">
    <property type="entry name" value="Urease_beta"/>
    <property type="match status" value="1"/>
</dbReference>
<keyword evidence="1 3" id="KW-0378">Hydrolase</keyword>
<reference evidence="5 6" key="1">
    <citation type="submission" date="2018-09" db="EMBL/GenBank/DDBJ databases">
        <title>Genomic Encyclopedia of Archaeal and Bacterial Type Strains, Phase II (KMG-II): from individual species to whole genera.</title>
        <authorList>
            <person name="Goeker M."/>
        </authorList>
    </citation>
    <scope>NUCLEOTIDE SEQUENCE [LARGE SCALE GENOMIC DNA]</scope>
    <source>
        <strain evidence="5 6">DSM 17008</strain>
    </source>
</reference>
<gene>
    <name evidence="3" type="primary">ureB</name>
    <name evidence="5" type="ORF">ATL39_2622</name>
</gene>
<dbReference type="CDD" id="cd00407">
    <property type="entry name" value="Urease_beta"/>
    <property type="match status" value="1"/>
</dbReference>
<comment type="pathway">
    <text evidence="3">Nitrogen metabolism; urea degradation; CO(2) and NH(3) from urea (urease route): step 1/1.</text>
</comment>
<dbReference type="RefSeq" id="WP_120193776.1">
    <property type="nucleotide sequence ID" value="NZ_RAPK01000010.1"/>
</dbReference>
<evidence type="ECO:0000256" key="4">
    <source>
        <dbReference type="SAM" id="MobiDB-lite"/>
    </source>
</evidence>
<evidence type="ECO:0000256" key="3">
    <source>
        <dbReference type="HAMAP-Rule" id="MF_01954"/>
    </source>
</evidence>
<dbReference type="SUPFAM" id="SSF51278">
    <property type="entry name" value="Urease, beta-subunit"/>
    <property type="match status" value="1"/>
</dbReference>
<dbReference type="OrthoDB" id="9797217at2"/>
<keyword evidence="3" id="KW-0963">Cytoplasm</keyword>
<dbReference type="GO" id="GO:0009039">
    <property type="term" value="F:urease activity"/>
    <property type="evidence" value="ECO:0007669"/>
    <property type="project" value="UniProtKB-UniRule"/>
</dbReference>
<sequence>MIPGEYRLKEEPVAINENRRTVTIRVANRGDRPVQTGSHFHFFEVNRNLSFDRKQAVGMRLNISSGSAVRFEPGEEREVELVEIGGKKEVYGLNGLTDGTVDDPEQLAADAEKKGFGGER</sequence>
<protein>
    <recommendedName>
        <fullName evidence="3">Urease subunit beta</fullName>
        <ecNumber evidence="3">3.5.1.5</ecNumber>
    </recommendedName>
    <alternativeName>
        <fullName evidence="3">Urea amidohydrolase subunit beta</fullName>
    </alternativeName>
</protein>
<comment type="subunit">
    <text evidence="3">Heterotrimer of UreA (gamma), UreB (beta) and UreC (alpha) subunits. Three heterotrimers associate to form the active enzyme.</text>
</comment>
<dbReference type="PANTHER" id="PTHR33569:SF1">
    <property type="entry name" value="UREASE"/>
    <property type="match status" value="1"/>
</dbReference>
<keyword evidence="6" id="KW-1185">Reference proteome</keyword>
<dbReference type="NCBIfam" id="TIGR00192">
    <property type="entry name" value="urease_beta"/>
    <property type="match status" value="1"/>
</dbReference>
<proteinExistence type="inferred from homology"/>
<dbReference type="InterPro" id="IPR036461">
    <property type="entry name" value="Urease_betasu_sf"/>
</dbReference>
<comment type="similarity">
    <text evidence="3">Belongs to the urease beta subunit family.</text>
</comment>
<dbReference type="InterPro" id="IPR050069">
    <property type="entry name" value="Urease_subunit"/>
</dbReference>
<dbReference type="EMBL" id="RAPK01000010">
    <property type="protein sequence ID" value="RKD71226.1"/>
    <property type="molecule type" value="Genomic_DNA"/>
</dbReference>
<evidence type="ECO:0000313" key="6">
    <source>
        <dbReference type="Proteomes" id="UP000285120"/>
    </source>
</evidence>
<dbReference type="Gene3D" id="2.10.150.10">
    <property type="entry name" value="Urease, beta subunit"/>
    <property type="match status" value="1"/>
</dbReference>
<comment type="subcellular location">
    <subcellularLocation>
        <location evidence="3">Cytoplasm</location>
    </subcellularLocation>
</comment>
<dbReference type="NCBIfam" id="NF009682">
    <property type="entry name" value="PRK13203.1"/>
    <property type="match status" value="1"/>
</dbReference>
<dbReference type="PANTHER" id="PTHR33569">
    <property type="entry name" value="UREASE"/>
    <property type="match status" value="1"/>
</dbReference>
<dbReference type="GO" id="GO:0035550">
    <property type="term" value="C:urease complex"/>
    <property type="evidence" value="ECO:0007669"/>
    <property type="project" value="InterPro"/>
</dbReference>
<dbReference type="UniPathway" id="UPA00258">
    <property type="reaction ID" value="UER00370"/>
</dbReference>
<dbReference type="GO" id="GO:0043419">
    <property type="term" value="P:urea catabolic process"/>
    <property type="evidence" value="ECO:0007669"/>
    <property type="project" value="UniProtKB-UniRule"/>
</dbReference>
<feature type="compositionally biased region" description="Basic and acidic residues" evidence="4">
    <location>
        <begin position="110"/>
        <end position="120"/>
    </location>
</feature>
<comment type="catalytic activity">
    <reaction evidence="2 3">
        <text>urea + 2 H2O + H(+) = hydrogencarbonate + 2 NH4(+)</text>
        <dbReference type="Rhea" id="RHEA:20557"/>
        <dbReference type="ChEBI" id="CHEBI:15377"/>
        <dbReference type="ChEBI" id="CHEBI:15378"/>
        <dbReference type="ChEBI" id="CHEBI:16199"/>
        <dbReference type="ChEBI" id="CHEBI:17544"/>
        <dbReference type="ChEBI" id="CHEBI:28938"/>
        <dbReference type="EC" id="3.5.1.5"/>
    </reaction>
</comment>
<dbReference type="HAMAP" id="MF_01954">
    <property type="entry name" value="Urease_beta"/>
    <property type="match status" value="1"/>
</dbReference>
<evidence type="ECO:0000256" key="2">
    <source>
        <dbReference type="ARBA" id="ARBA00047778"/>
    </source>
</evidence>
<accession>A0A419UZU0</accession>
<dbReference type="Proteomes" id="UP000285120">
    <property type="component" value="Unassembled WGS sequence"/>
</dbReference>
<evidence type="ECO:0000256" key="1">
    <source>
        <dbReference type="ARBA" id="ARBA00022801"/>
    </source>
</evidence>
<dbReference type="InterPro" id="IPR002019">
    <property type="entry name" value="Urease_beta-like"/>
</dbReference>
<comment type="caution">
    <text evidence="5">The sequence shown here is derived from an EMBL/GenBank/DDBJ whole genome shotgun (WGS) entry which is preliminary data.</text>
</comment>
<organism evidence="5 6">
    <name type="scientific">Sinobaca qinghaiensis</name>
    <dbReference type="NCBI Taxonomy" id="342944"/>
    <lineage>
        <taxon>Bacteria</taxon>
        <taxon>Bacillati</taxon>
        <taxon>Bacillota</taxon>
        <taxon>Bacilli</taxon>
        <taxon>Bacillales</taxon>
        <taxon>Sporolactobacillaceae</taxon>
        <taxon>Sinobaca</taxon>
    </lineage>
</organism>